<evidence type="ECO:0000256" key="2">
    <source>
        <dbReference type="ARBA" id="ARBA00004906"/>
    </source>
</evidence>
<protein>
    <recommendedName>
        <fullName evidence="3">RING-type E3 ubiquitin transferase</fullName>
        <ecNumber evidence="3">2.3.2.27</ecNumber>
    </recommendedName>
</protein>
<dbReference type="SMART" id="SM01197">
    <property type="entry name" value="FANCL_C"/>
    <property type="match status" value="1"/>
</dbReference>
<dbReference type="SMART" id="SM00184">
    <property type="entry name" value="RING"/>
    <property type="match status" value="1"/>
</dbReference>
<evidence type="ECO:0000256" key="1">
    <source>
        <dbReference type="ARBA" id="ARBA00000900"/>
    </source>
</evidence>
<dbReference type="Proteomes" id="UP001324115">
    <property type="component" value="Unassembled WGS sequence"/>
</dbReference>
<evidence type="ECO:0000256" key="3">
    <source>
        <dbReference type="ARBA" id="ARBA00012483"/>
    </source>
</evidence>
<dbReference type="EC" id="2.3.2.27" evidence="3"/>
<keyword evidence="4" id="KW-0479">Metal-binding</keyword>
<name>A0AAN7FU73_QUERU</name>
<dbReference type="Gene3D" id="3.30.40.10">
    <property type="entry name" value="Zinc/RING finger domain, C3HC4 (zinc finger)"/>
    <property type="match status" value="1"/>
</dbReference>
<comment type="pathway">
    <text evidence="2">Protein modification; protein ubiquitination.</text>
</comment>
<evidence type="ECO:0000256" key="10">
    <source>
        <dbReference type="SAM" id="Phobius"/>
    </source>
</evidence>
<sequence>MEPCQNNIAFDHNAPCPRPDSYNNESGILDFPFLMLVLFYWFVCHVWLIIRRIFPDTDDYGHGRLNTMPANSSKGQDPTANRAGRGEGLDLYPNLYQIDSCAICLTEFEGNNGEDEAEAETVKVKVIPFCKHVFHPDCLDTWLSAHGTCPICGSKIDDQGVNKEKIMCEGEYQLSMQGVMSTTRSSSGDQTYMTMTVGNVHDHVCIEIHDHI</sequence>
<organism evidence="12 13">
    <name type="scientific">Quercus rubra</name>
    <name type="common">Northern red oak</name>
    <name type="synonym">Quercus borealis</name>
    <dbReference type="NCBI Taxonomy" id="3512"/>
    <lineage>
        <taxon>Eukaryota</taxon>
        <taxon>Viridiplantae</taxon>
        <taxon>Streptophyta</taxon>
        <taxon>Embryophyta</taxon>
        <taxon>Tracheophyta</taxon>
        <taxon>Spermatophyta</taxon>
        <taxon>Magnoliopsida</taxon>
        <taxon>eudicotyledons</taxon>
        <taxon>Gunneridae</taxon>
        <taxon>Pentapetalae</taxon>
        <taxon>rosids</taxon>
        <taxon>fabids</taxon>
        <taxon>Fagales</taxon>
        <taxon>Fagaceae</taxon>
        <taxon>Quercus</taxon>
    </lineage>
</organism>
<comment type="caution">
    <text evidence="12">The sequence shown here is derived from an EMBL/GenBank/DDBJ whole genome shotgun (WGS) entry which is preliminary data.</text>
</comment>
<evidence type="ECO:0000259" key="11">
    <source>
        <dbReference type="PROSITE" id="PS50089"/>
    </source>
</evidence>
<evidence type="ECO:0000256" key="7">
    <source>
        <dbReference type="ARBA" id="ARBA00022833"/>
    </source>
</evidence>
<feature type="transmembrane region" description="Helical" evidence="10">
    <location>
        <begin position="31"/>
        <end position="50"/>
    </location>
</feature>
<keyword evidence="10" id="KW-0472">Membrane</keyword>
<dbReference type="PROSITE" id="PS50089">
    <property type="entry name" value="ZF_RING_2"/>
    <property type="match status" value="1"/>
</dbReference>
<keyword evidence="13" id="KW-1185">Reference proteome</keyword>
<keyword evidence="5 9" id="KW-0863">Zinc-finger</keyword>
<dbReference type="EMBL" id="JAXUIC010000003">
    <property type="protein sequence ID" value="KAK4597006.1"/>
    <property type="molecule type" value="Genomic_DNA"/>
</dbReference>
<dbReference type="SUPFAM" id="SSF57850">
    <property type="entry name" value="RING/U-box"/>
    <property type="match status" value="1"/>
</dbReference>
<dbReference type="InterPro" id="IPR013083">
    <property type="entry name" value="Znf_RING/FYVE/PHD"/>
</dbReference>
<keyword evidence="10" id="KW-1133">Transmembrane helix</keyword>
<comment type="similarity">
    <text evidence="8">Belongs to the RING-type zinc finger family. ATL subfamily.</text>
</comment>
<evidence type="ECO:0000256" key="8">
    <source>
        <dbReference type="ARBA" id="ARBA00024209"/>
    </source>
</evidence>
<dbReference type="InterPro" id="IPR053238">
    <property type="entry name" value="RING-H2_zinc_finger"/>
</dbReference>
<evidence type="ECO:0000256" key="6">
    <source>
        <dbReference type="ARBA" id="ARBA00022786"/>
    </source>
</evidence>
<gene>
    <name evidence="12" type="ORF">RGQ29_014859</name>
</gene>
<dbReference type="GO" id="GO:0061630">
    <property type="term" value="F:ubiquitin protein ligase activity"/>
    <property type="evidence" value="ECO:0007669"/>
    <property type="project" value="UniProtKB-EC"/>
</dbReference>
<dbReference type="InterPro" id="IPR001841">
    <property type="entry name" value="Znf_RING"/>
</dbReference>
<dbReference type="GO" id="GO:0008270">
    <property type="term" value="F:zinc ion binding"/>
    <property type="evidence" value="ECO:0007669"/>
    <property type="project" value="UniProtKB-KW"/>
</dbReference>
<dbReference type="Pfam" id="PF12678">
    <property type="entry name" value="zf-rbx1"/>
    <property type="match status" value="1"/>
</dbReference>
<keyword evidence="10" id="KW-0812">Transmembrane</keyword>
<dbReference type="PANTHER" id="PTHR14155:SF592">
    <property type="entry name" value="RING-H2 FINGER PROTEIN ATL57"/>
    <property type="match status" value="1"/>
</dbReference>
<evidence type="ECO:0000313" key="12">
    <source>
        <dbReference type="EMBL" id="KAK4597006.1"/>
    </source>
</evidence>
<proteinExistence type="inferred from homology"/>
<evidence type="ECO:0000313" key="13">
    <source>
        <dbReference type="Proteomes" id="UP001324115"/>
    </source>
</evidence>
<evidence type="ECO:0000256" key="4">
    <source>
        <dbReference type="ARBA" id="ARBA00022723"/>
    </source>
</evidence>
<comment type="catalytic activity">
    <reaction evidence="1">
        <text>S-ubiquitinyl-[E2 ubiquitin-conjugating enzyme]-L-cysteine + [acceptor protein]-L-lysine = [E2 ubiquitin-conjugating enzyme]-L-cysteine + N(6)-ubiquitinyl-[acceptor protein]-L-lysine.</text>
        <dbReference type="EC" id="2.3.2.27"/>
    </reaction>
</comment>
<evidence type="ECO:0000256" key="5">
    <source>
        <dbReference type="ARBA" id="ARBA00022771"/>
    </source>
</evidence>
<accession>A0AAN7FU73</accession>
<dbReference type="AlphaFoldDB" id="A0AAN7FU73"/>
<reference evidence="12 13" key="1">
    <citation type="journal article" date="2023" name="G3 (Bethesda)">
        <title>A haplotype-resolved chromosome-scale genome for Quercus rubra L. provides insights into the genetics of adaptive traits for red oak species.</title>
        <authorList>
            <person name="Kapoor B."/>
            <person name="Jenkins J."/>
            <person name="Schmutz J."/>
            <person name="Zhebentyayeva T."/>
            <person name="Kuelheim C."/>
            <person name="Coggeshall M."/>
            <person name="Heim C."/>
            <person name="Lasky J.R."/>
            <person name="Leites L."/>
            <person name="Islam-Faridi N."/>
            <person name="Romero-Severson J."/>
            <person name="DeLeo V.L."/>
            <person name="Lucas S.M."/>
            <person name="Lazic D."/>
            <person name="Gailing O."/>
            <person name="Carlson J."/>
            <person name="Staton M."/>
        </authorList>
    </citation>
    <scope>NUCLEOTIDE SEQUENCE [LARGE SCALE GENOMIC DNA]</scope>
    <source>
        <strain evidence="12">Pseudo-F2</strain>
    </source>
</reference>
<evidence type="ECO:0000256" key="9">
    <source>
        <dbReference type="PROSITE-ProRule" id="PRU00175"/>
    </source>
</evidence>
<dbReference type="InterPro" id="IPR024766">
    <property type="entry name" value="Znf_RING_H2"/>
</dbReference>
<dbReference type="PANTHER" id="PTHR14155">
    <property type="entry name" value="RING FINGER DOMAIN-CONTAINING"/>
    <property type="match status" value="1"/>
</dbReference>
<keyword evidence="6" id="KW-0833">Ubl conjugation pathway</keyword>
<keyword evidence="7" id="KW-0862">Zinc</keyword>
<feature type="domain" description="RING-type" evidence="11">
    <location>
        <begin position="101"/>
        <end position="152"/>
    </location>
</feature>